<dbReference type="InterPro" id="IPR025709">
    <property type="entry name" value="Leu_tRNA-synth_edit"/>
</dbReference>
<dbReference type="GO" id="GO:0004823">
    <property type="term" value="F:leucine-tRNA ligase activity"/>
    <property type="evidence" value="ECO:0007669"/>
    <property type="project" value="UniProtKB-EC"/>
</dbReference>
<reference evidence="10" key="1">
    <citation type="submission" date="2018-05" db="EMBL/GenBank/DDBJ databases">
        <authorList>
            <person name="Lanie J.A."/>
            <person name="Ng W.-L."/>
            <person name="Kazmierczak K.M."/>
            <person name="Andrzejewski T.M."/>
            <person name="Davidsen T.M."/>
            <person name="Wayne K.J."/>
            <person name="Tettelin H."/>
            <person name="Glass J.I."/>
            <person name="Rusch D."/>
            <person name="Podicherti R."/>
            <person name="Tsui H.-C.T."/>
            <person name="Winkler M.E."/>
        </authorList>
    </citation>
    <scope>NUCLEOTIDE SEQUENCE</scope>
</reference>
<dbReference type="Pfam" id="PF09334">
    <property type="entry name" value="tRNA-synt_1g"/>
    <property type="match status" value="1"/>
</dbReference>
<evidence type="ECO:0000256" key="5">
    <source>
        <dbReference type="ARBA" id="ARBA00022840"/>
    </source>
</evidence>
<dbReference type="PANTHER" id="PTHR43740">
    <property type="entry name" value="LEUCYL-TRNA SYNTHETASE"/>
    <property type="match status" value="1"/>
</dbReference>
<organism evidence="10">
    <name type="scientific">marine metagenome</name>
    <dbReference type="NCBI Taxonomy" id="408172"/>
    <lineage>
        <taxon>unclassified sequences</taxon>
        <taxon>metagenomes</taxon>
        <taxon>ecological metagenomes</taxon>
    </lineage>
</organism>
<dbReference type="InterPro" id="IPR009008">
    <property type="entry name" value="Val/Leu/Ile-tRNA-synth_edit"/>
</dbReference>
<dbReference type="GO" id="GO:0006429">
    <property type="term" value="P:leucyl-tRNA aminoacylation"/>
    <property type="evidence" value="ECO:0007669"/>
    <property type="project" value="InterPro"/>
</dbReference>
<dbReference type="Gene3D" id="3.90.740.10">
    <property type="entry name" value="Valyl/Leucyl/Isoleucyl-tRNA synthetase, editing domain"/>
    <property type="match status" value="1"/>
</dbReference>
<sequence>MVSGYDHHQIEQKWQRFWEKNSSFKAIEDKSKPKYYILDMFPYPSGQGLHVGHPLGYTATDVVARYKRMKGFNVLHPMGWDAFGLPAEQYALETGTHPAETTAANIDNFRRQIKTLGLSYDWDREISTTDPKYYKWTQWIFLQLFNKNLAYEAEVPVNWCPELGTVLANEEVIDGKSERGDHPVYRVPMRQWMLKITEYSESLLEGLDELDWPEGIKELQRNWIGRSEGAEVIFQLPSIDDSITVFTTRPDTLFGATYMVLAPEHPLVGRLTIADNKKQVKKYVEKALRKSDLTRTELEKEKTGVFLGSFAMNPVNEEHIPIWISDYVLMTYGTGAIMAVPGEDQRDWDF</sequence>
<dbReference type="SUPFAM" id="SSF50677">
    <property type="entry name" value="ValRS/IleRS/LeuRS editing domain"/>
    <property type="match status" value="1"/>
</dbReference>
<dbReference type="PROSITE" id="PS00178">
    <property type="entry name" value="AA_TRNA_LIGASE_I"/>
    <property type="match status" value="1"/>
</dbReference>
<dbReference type="Gene3D" id="3.40.50.620">
    <property type="entry name" value="HUPs"/>
    <property type="match status" value="1"/>
</dbReference>
<dbReference type="InterPro" id="IPR015413">
    <property type="entry name" value="Methionyl/Leucyl_tRNA_Synth"/>
</dbReference>
<evidence type="ECO:0000256" key="1">
    <source>
        <dbReference type="ARBA" id="ARBA00005594"/>
    </source>
</evidence>
<comment type="similarity">
    <text evidence="1">Belongs to the class-I aminoacyl-tRNA synthetase family.</text>
</comment>
<dbReference type="FunFam" id="3.40.50.620:FF:000077">
    <property type="entry name" value="Leucine--tRNA ligase"/>
    <property type="match status" value="1"/>
</dbReference>
<evidence type="ECO:0000256" key="7">
    <source>
        <dbReference type="ARBA" id="ARBA00023146"/>
    </source>
</evidence>
<dbReference type="EC" id="6.1.1.4" evidence="2"/>
<dbReference type="PANTHER" id="PTHR43740:SF2">
    <property type="entry name" value="LEUCINE--TRNA LIGASE, MITOCHONDRIAL"/>
    <property type="match status" value="1"/>
</dbReference>
<evidence type="ECO:0000256" key="3">
    <source>
        <dbReference type="ARBA" id="ARBA00022598"/>
    </source>
</evidence>
<gene>
    <name evidence="10" type="ORF">METZ01_LOCUS286788</name>
</gene>
<dbReference type="PRINTS" id="PR00985">
    <property type="entry name" value="TRNASYNTHLEU"/>
</dbReference>
<dbReference type="NCBIfam" id="TIGR00396">
    <property type="entry name" value="leuS_bact"/>
    <property type="match status" value="1"/>
</dbReference>
<evidence type="ECO:0000313" key="10">
    <source>
        <dbReference type="EMBL" id="SVC33934.1"/>
    </source>
</evidence>
<proteinExistence type="inferred from homology"/>
<dbReference type="SUPFAM" id="SSF52374">
    <property type="entry name" value="Nucleotidylyl transferase"/>
    <property type="match status" value="1"/>
</dbReference>
<feature type="domain" description="Leucyl-tRNA synthetase editing" evidence="9">
    <location>
        <begin position="221"/>
        <end position="350"/>
    </location>
</feature>
<name>A0A382LAL2_9ZZZZ</name>
<keyword evidence="4" id="KW-0547">Nucleotide-binding</keyword>
<dbReference type="EMBL" id="UINC01085942">
    <property type="protein sequence ID" value="SVC33934.1"/>
    <property type="molecule type" value="Genomic_DNA"/>
</dbReference>
<evidence type="ECO:0000259" key="8">
    <source>
        <dbReference type="Pfam" id="PF09334"/>
    </source>
</evidence>
<protein>
    <recommendedName>
        <fullName evidence="2">leucine--tRNA ligase</fullName>
        <ecNumber evidence="2">6.1.1.4</ecNumber>
    </recommendedName>
</protein>
<keyword evidence="3" id="KW-0436">Ligase</keyword>
<dbReference type="InterPro" id="IPR002302">
    <property type="entry name" value="Leu-tRNA-ligase"/>
</dbReference>
<feature type="non-terminal residue" evidence="10">
    <location>
        <position position="350"/>
    </location>
</feature>
<accession>A0A382LAL2</accession>
<dbReference type="Pfam" id="PF13603">
    <property type="entry name" value="tRNA-synt_1_2"/>
    <property type="match status" value="1"/>
</dbReference>
<evidence type="ECO:0000256" key="2">
    <source>
        <dbReference type="ARBA" id="ARBA00013164"/>
    </source>
</evidence>
<dbReference type="CDD" id="cd00812">
    <property type="entry name" value="LeuRS_core"/>
    <property type="match status" value="1"/>
</dbReference>
<dbReference type="GO" id="GO:0005829">
    <property type="term" value="C:cytosol"/>
    <property type="evidence" value="ECO:0007669"/>
    <property type="project" value="TreeGrafter"/>
</dbReference>
<keyword evidence="6" id="KW-0648">Protein biosynthesis</keyword>
<evidence type="ECO:0000259" key="9">
    <source>
        <dbReference type="Pfam" id="PF13603"/>
    </source>
</evidence>
<dbReference type="InterPro" id="IPR014729">
    <property type="entry name" value="Rossmann-like_a/b/a_fold"/>
</dbReference>
<dbReference type="AlphaFoldDB" id="A0A382LAL2"/>
<feature type="domain" description="Methionyl/Leucyl tRNA synthetase" evidence="8">
    <location>
        <begin position="40"/>
        <end position="172"/>
    </location>
</feature>
<dbReference type="InterPro" id="IPR001412">
    <property type="entry name" value="aa-tRNA-synth_I_CS"/>
</dbReference>
<keyword evidence="7" id="KW-0030">Aminoacyl-tRNA synthetase</keyword>
<evidence type="ECO:0000256" key="4">
    <source>
        <dbReference type="ARBA" id="ARBA00022741"/>
    </source>
</evidence>
<dbReference type="GO" id="GO:0005524">
    <property type="term" value="F:ATP binding"/>
    <property type="evidence" value="ECO:0007669"/>
    <property type="project" value="UniProtKB-KW"/>
</dbReference>
<dbReference type="GO" id="GO:0002161">
    <property type="term" value="F:aminoacyl-tRNA deacylase activity"/>
    <property type="evidence" value="ECO:0007669"/>
    <property type="project" value="InterPro"/>
</dbReference>
<keyword evidence="5" id="KW-0067">ATP-binding</keyword>
<evidence type="ECO:0000256" key="6">
    <source>
        <dbReference type="ARBA" id="ARBA00022917"/>
    </source>
</evidence>